<proteinExistence type="predicted"/>
<dbReference type="EMBL" id="SWCI01000003">
    <property type="protein sequence ID" value="TKB49956.1"/>
    <property type="molecule type" value="Genomic_DNA"/>
</dbReference>
<dbReference type="AlphaFoldDB" id="A0A4U1BIS9"/>
<feature type="chain" id="PRO_5020584997" evidence="1">
    <location>
        <begin position="19"/>
        <end position="63"/>
    </location>
</feature>
<organism evidence="2 3">
    <name type="scientific">Ferrimonas sediminicola</name>
    <dbReference type="NCBI Taxonomy" id="2569538"/>
    <lineage>
        <taxon>Bacteria</taxon>
        <taxon>Pseudomonadati</taxon>
        <taxon>Pseudomonadota</taxon>
        <taxon>Gammaproteobacteria</taxon>
        <taxon>Alteromonadales</taxon>
        <taxon>Ferrimonadaceae</taxon>
        <taxon>Ferrimonas</taxon>
    </lineage>
</organism>
<evidence type="ECO:0000313" key="2">
    <source>
        <dbReference type="EMBL" id="TKB49956.1"/>
    </source>
</evidence>
<dbReference type="Proteomes" id="UP000305674">
    <property type="component" value="Unassembled WGS sequence"/>
</dbReference>
<evidence type="ECO:0000256" key="1">
    <source>
        <dbReference type="SAM" id="SignalP"/>
    </source>
</evidence>
<evidence type="ECO:0000313" key="3">
    <source>
        <dbReference type="Proteomes" id="UP000305674"/>
    </source>
</evidence>
<comment type="caution">
    <text evidence="2">The sequence shown here is derived from an EMBL/GenBank/DDBJ whole genome shotgun (WGS) entry which is preliminary data.</text>
</comment>
<reference evidence="2 3" key="1">
    <citation type="submission" date="2019-04" db="EMBL/GenBank/DDBJ databases">
        <authorList>
            <person name="Hwang J.C."/>
        </authorList>
    </citation>
    <scope>NUCLEOTIDE SEQUENCE [LARGE SCALE GENOMIC DNA]</scope>
    <source>
        <strain evidence="2 3">IMCC35001</strain>
    </source>
</reference>
<keyword evidence="3" id="KW-1185">Reference proteome</keyword>
<keyword evidence="1" id="KW-0732">Signal</keyword>
<protein>
    <submittedName>
        <fullName evidence="2">Uncharacterized protein</fullName>
    </submittedName>
</protein>
<accession>A0A4U1BIS9</accession>
<gene>
    <name evidence="2" type="ORF">FCL40_07340</name>
</gene>
<feature type="signal peptide" evidence="1">
    <location>
        <begin position="1"/>
        <end position="18"/>
    </location>
</feature>
<dbReference type="RefSeq" id="WP_136852504.1">
    <property type="nucleotide sequence ID" value="NZ_SWCI01000003.1"/>
</dbReference>
<sequence>MKKLVVAFLCSMSFYSSATIITYRCDNSCVTTIDSVTGEVVVKDCCGGRVTAVFTQEGEIPKK</sequence>
<name>A0A4U1BIS9_9GAMM</name>